<organism evidence="1 2">
    <name type="scientific">Thioalkalivibrio halophilus</name>
    <dbReference type="NCBI Taxonomy" id="252474"/>
    <lineage>
        <taxon>Bacteria</taxon>
        <taxon>Pseudomonadati</taxon>
        <taxon>Pseudomonadota</taxon>
        <taxon>Gammaproteobacteria</taxon>
        <taxon>Chromatiales</taxon>
        <taxon>Ectothiorhodospiraceae</taxon>
        <taxon>Thioalkalivibrio</taxon>
    </lineage>
</organism>
<evidence type="ECO:0000313" key="1">
    <source>
        <dbReference type="EMBL" id="OOC09548.1"/>
    </source>
</evidence>
<dbReference type="OrthoDB" id="5783548at2"/>
<comment type="caution">
    <text evidence="1">The sequence shown here is derived from an EMBL/GenBank/DDBJ whole genome shotgun (WGS) entry which is preliminary data.</text>
</comment>
<protein>
    <submittedName>
        <fullName evidence="1">Uncharacterized protein</fullName>
    </submittedName>
</protein>
<dbReference type="STRING" id="252474.B1A74_10450"/>
<dbReference type="RefSeq" id="WP_077244603.1">
    <property type="nucleotide sequence ID" value="NZ_MUZR01000045.1"/>
</dbReference>
<dbReference type="AlphaFoldDB" id="A0A1V2ZWP0"/>
<reference evidence="1 2" key="1">
    <citation type="submission" date="2017-02" db="EMBL/GenBank/DDBJ databases">
        <title>Genomic diversity within the haloalkaliphilic genus Thioalkalivibrio.</title>
        <authorList>
            <person name="Ahn A.-C."/>
            <person name="Meier-Kolthoff J."/>
            <person name="Overmars L."/>
            <person name="Richter M."/>
            <person name="Woyke T."/>
            <person name="Sorokin D.Y."/>
            <person name="Muyzer G."/>
        </authorList>
    </citation>
    <scope>NUCLEOTIDE SEQUENCE [LARGE SCALE GENOMIC DNA]</scope>
    <source>
        <strain evidence="1 2">HL17</strain>
    </source>
</reference>
<dbReference type="EMBL" id="MUZR01000045">
    <property type="protein sequence ID" value="OOC09548.1"/>
    <property type="molecule type" value="Genomic_DNA"/>
</dbReference>
<proteinExistence type="predicted"/>
<sequence length="170" mass="18482">MNTPSDHDILCCGDAGQTDALAALLARYGLELVMHPPGATLPGTWWGEPEAGIVGLRVHARPDTPVHSALHEAAHTLCMDSQRRATLHTNAGGDDLEECAVCYLQILLADALPGVGRERLMRDMDAWGYSFRLGSTAAWFHEDADDARRFLQRHGLIDAGDRLTGRARGD</sequence>
<accession>A0A1V2ZWP0</accession>
<gene>
    <name evidence="1" type="ORF">B1A74_10450</name>
</gene>
<keyword evidence="2" id="KW-1185">Reference proteome</keyword>
<evidence type="ECO:0000313" key="2">
    <source>
        <dbReference type="Proteomes" id="UP000189177"/>
    </source>
</evidence>
<dbReference type="Proteomes" id="UP000189177">
    <property type="component" value="Unassembled WGS sequence"/>
</dbReference>
<name>A0A1V2ZWP0_9GAMM</name>